<evidence type="ECO:0000256" key="3">
    <source>
        <dbReference type="ARBA" id="ARBA00022679"/>
    </source>
</evidence>
<dbReference type="PANTHER" id="PTHR30616:SF2">
    <property type="entry name" value="PURINE NUCLEOSIDE PHOSPHORYLASE LACC1"/>
    <property type="match status" value="1"/>
</dbReference>
<dbReference type="EMBL" id="RPFZ01000001">
    <property type="protein sequence ID" value="RPF72730.1"/>
    <property type="molecule type" value="Genomic_DNA"/>
</dbReference>
<dbReference type="Gene3D" id="3.60.140.10">
    <property type="entry name" value="CNF1/YfiH-like putative cysteine hydrolases"/>
    <property type="match status" value="1"/>
</dbReference>
<dbReference type="InterPro" id="IPR038371">
    <property type="entry name" value="Cu_polyphenol_OxRdtase_sf"/>
</dbReference>
<dbReference type="CDD" id="cd16833">
    <property type="entry name" value="YfiH"/>
    <property type="match status" value="1"/>
</dbReference>
<comment type="catalytic activity">
    <reaction evidence="9">
        <text>S-methyl-5'-thioadenosine + phosphate = 5-(methylsulfanyl)-alpha-D-ribose 1-phosphate + adenine</text>
        <dbReference type="Rhea" id="RHEA:11852"/>
        <dbReference type="ChEBI" id="CHEBI:16708"/>
        <dbReference type="ChEBI" id="CHEBI:17509"/>
        <dbReference type="ChEBI" id="CHEBI:43474"/>
        <dbReference type="ChEBI" id="CHEBI:58533"/>
        <dbReference type="EC" id="2.4.2.28"/>
    </reaction>
    <physiologicalReaction direction="left-to-right" evidence="9">
        <dbReference type="Rhea" id="RHEA:11853"/>
    </physiologicalReaction>
</comment>
<organism evidence="11 12">
    <name type="scientific">Aurantiacibacter spongiae</name>
    <dbReference type="NCBI Taxonomy" id="2488860"/>
    <lineage>
        <taxon>Bacteria</taxon>
        <taxon>Pseudomonadati</taxon>
        <taxon>Pseudomonadota</taxon>
        <taxon>Alphaproteobacteria</taxon>
        <taxon>Sphingomonadales</taxon>
        <taxon>Erythrobacteraceae</taxon>
        <taxon>Aurantiacibacter</taxon>
    </lineage>
</organism>
<name>A0A3N5CYI0_9SPHN</name>
<dbReference type="SUPFAM" id="SSF64438">
    <property type="entry name" value="CNF1/YfiH-like putative cysteine hydrolases"/>
    <property type="match status" value="1"/>
</dbReference>
<dbReference type="Proteomes" id="UP000275232">
    <property type="component" value="Unassembled WGS sequence"/>
</dbReference>
<comment type="similarity">
    <text evidence="2 10">Belongs to the purine nucleoside phosphorylase YfiH/LACC1 family.</text>
</comment>
<evidence type="ECO:0000256" key="5">
    <source>
        <dbReference type="ARBA" id="ARBA00022801"/>
    </source>
</evidence>
<dbReference type="OrthoDB" id="4279at2"/>
<dbReference type="PANTHER" id="PTHR30616">
    <property type="entry name" value="UNCHARACTERIZED PROTEIN YFIH"/>
    <property type="match status" value="1"/>
</dbReference>
<evidence type="ECO:0000313" key="12">
    <source>
        <dbReference type="Proteomes" id="UP000275232"/>
    </source>
</evidence>
<accession>A0A3N5CYI0</accession>
<reference evidence="11 12" key="1">
    <citation type="submission" date="2018-11" db="EMBL/GenBank/DDBJ databases">
        <title>Erythrobacter spongiae sp. nov., isolated from a marine sponge.</title>
        <authorList>
            <person name="Zhuang L."/>
            <person name="Luo L."/>
        </authorList>
    </citation>
    <scope>NUCLEOTIDE SEQUENCE [LARGE SCALE GENOMIC DNA]</scope>
    <source>
        <strain evidence="11 12">HN-E23</strain>
    </source>
</reference>
<dbReference type="NCBIfam" id="TIGR00726">
    <property type="entry name" value="peptidoglycan editing factor PgeF"/>
    <property type="match status" value="1"/>
</dbReference>
<evidence type="ECO:0000256" key="10">
    <source>
        <dbReference type="RuleBase" id="RU361274"/>
    </source>
</evidence>
<keyword evidence="3" id="KW-0808">Transferase</keyword>
<dbReference type="Pfam" id="PF02578">
    <property type="entry name" value="Cu-oxidase_4"/>
    <property type="match status" value="1"/>
</dbReference>
<evidence type="ECO:0000256" key="8">
    <source>
        <dbReference type="ARBA" id="ARBA00048968"/>
    </source>
</evidence>
<comment type="catalytic activity">
    <reaction evidence="8">
        <text>adenosine + phosphate = alpha-D-ribose 1-phosphate + adenine</text>
        <dbReference type="Rhea" id="RHEA:27642"/>
        <dbReference type="ChEBI" id="CHEBI:16335"/>
        <dbReference type="ChEBI" id="CHEBI:16708"/>
        <dbReference type="ChEBI" id="CHEBI:43474"/>
        <dbReference type="ChEBI" id="CHEBI:57720"/>
        <dbReference type="EC" id="2.4.2.1"/>
    </reaction>
    <physiologicalReaction direction="left-to-right" evidence="8">
        <dbReference type="Rhea" id="RHEA:27643"/>
    </physiologicalReaction>
</comment>
<comment type="catalytic activity">
    <reaction evidence="7">
        <text>adenosine + H2O + H(+) = inosine + NH4(+)</text>
        <dbReference type="Rhea" id="RHEA:24408"/>
        <dbReference type="ChEBI" id="CHEBI:15377"/>
        <dbReference type="ChEBI" id="CHEBI:15378"/>
        <dbReference type="ChEBI" id="CHEBI:16335"/>
        <dbReference type="ChEBI" id="CHEBI:17596"/>
        <dbReference type="ChEBI" id="CHEBI:28938"/>
        <dbReference type="EC" id="3.5.4.4"/>
    </reaction>
    <physiologicalReaction direction="left-to-right" evidence="7">
        <dbReference type="Rhea" id="RHEA:24409"/>
    </physiologicalReaction>
</comment>
<evidence type="ECO:0000256" key="6">
    <source>
        <dbReference type="ARBA" id="ARBA00022833"/>
    </source>
</evidence>
<dbReference type="GO" id="GO:0017061">
    <property type="term" value="F:S-methyl-5-thioadenosine phosphorylase activity"/>
    <property type="evidence" value="ECO:0007669"/>
    <property type="project" value="UniProtKB-EC"/>
</dbReference>
<evidence type="ECO:0000256" key="9">
    <source>
        <dbReference type="ARBA" id="ARBA00049893"/>
    </source>
</evidence>
<dbReference type="GO" id="GO:0005507">
    <property type="term" value="F:copper ion binding"/>
    <property type="evidence" value="ECO:0007669"/>
    <property type="project" value="TreeGrafter"/>
</dbReference>
<evidence type="ECO:0000256" key="4">
    <source>
        <dbReference type="ARBA" id="ARBA00022723"/>
    </source>
</evidence>
<keyword evidence="12" id="KW-1185">Reference proteome</keyword>
<proteinExistence type="inferred from homology"/>
<comment type="caution">
    <text evidence="11">The sequence shown here is derived from an EMBL/GenBank/DDBJ whole genome shotgun (WGS) entry which is preliminary data.</text>
</comment>
<evidence type="ECO:0000256" key="2">
    <source>
        <dbReference type="ARBA" id="ARBA00007353"/>
    </source>
</evidence>
<dbReference type="AlphaFoldDB" id="A0A3N5CYI0"/>
<gene>
    <name evidence="11" type="primary">pgeF</name>
    <name evidence="11" type="ORF">EG799_06605</name>
</gene>
<dbReference type="InterPro" id="IPR011324">
    <property type="entry name" value="Cytotoxic_necrot_fac-like_cat"/>
</dbReference>
<comment type="catalytic activity">
    <reaction evidence="1">
        <text>inosine + phosphate = alpha-D-ribose 1-phosphate + hypoxanthine</text>
        <dbReference type="Rhea" id="RHEA:27646"/>
        <dbReference type="ChEBI" id="CHEBI:17368"/>
        <dbReference type="ChEBI" id="CHEBI:17596"/>
        <dbReference type="ChEBI" id="CHEBI:43474"/>
        <dbReference type="ChEBI" id="CHEBI:57720"/>
        <dbReference type="EC" id="2.4.2.1"/>
    </reaction>
    <physiologicalReaction direction="left-to-right" evidence="1">
        <dbReference type="Rhea" id="RHEA:27647"/>
    </physiologicalReaction>
</comment>
<evidence type="ECO:0000256" key="1">
    <source>
        <dbReference type="ARBA" id="ARBA00000553"/>
    </source>
</evidence>
<protein>
    <recommendedName>
        <fullName evidence="10">Purine nucleoside phosphorylase</fullName>
    </recommendedName>
</protein>
<dbReference type="GO" id="GO:0016787">
    <property type="term" value="F:hydrolase activity"/>
    <property type="evidence" value="ECO:0007669"/>
    <property type="project" value="UniProtKB-KW"/>
</dbReference>
<evidence type="ECO:0000256" key="7">
    <source>
        <dbReference type="ARBA" id="ARBA00047989"/>
    </source>
</evidence>
<dbReference type="InterPro" id="IPR003730">
    <property type="entry name" value="Cu_polyphenol_OxRdtase"/>
</dbReference>
<sequence length="231" mass="24375">MGGAIRSAVLEGVPHAFLPGVGREGEPDPGEIAAGSRLVLVRQVHSARACIVRAPFAGESDRPEADALVTDRPGLALGIVTADCAPVLLADRRAGVVGAAHAGWRGAVGGVLESTIDAMEGLGAERYRIAAAIGPTIRQENYEVDAGFRKDIEDRLDTDPARFFATGRTGHYKFDLPGFVAFRLSEAGVRTADELGVDTYANPGRYHSYRRATHSGNPTSGRQFSLIALPG</sequence>
<keyword evidence="6" id="KW-0862">Zinc</keyword>
<keyword evidence="5" id="KW-0378">Hydrolase</keyword>
<evidence type="ECO:0000313" key="11">
    <source>
        <dbReference type="EMBL" id="RPF72730.1"/>
    </source>
</evidence>
<keyword evidence="4" id="KW-0479">Metal-binding</keyword>